<feature type="region of interest" description="Disordered" evidence="1">
    <location>
        <begin position="1"/>
        <end position="39"/>
    </location>
</feature>
<reference evidence="2 3" key="1">
    <citation type="submission" date="2023-07" db="EMBL/GenBank/DDBJ databases">
        <title>Sequencing the genomes of 1000 actinobacteria strains.</title>
        <authorList>
            <person name="Klenk H.-P."/>
        </authorList>
    </citation>
    <scope>NUCLEOTIDE SEQUENCE [LARGE SCALE GENOMIC DNA]</scope>
    <source>
        <strain evidence="2 3">DSM 40229</strain>
    </source>
</reference>
<name>A0ABT9LH60_STRGD</name>
<evidence type="ECO:0000256" key="1">
    <source>
        <dbReference type="SAM" id="MobiDB-lite"/>
    </source>
</evidence>
<feature type="compositionally biased region" description="Basic and acidic residues" evidence="1">
    <location>
        <begin position="553"/>
        <end position="571"/>
    </location>
</feature>
<dbReference type="Proteomes" id="UP001231675">
    <property type="component" value="Unassembled WGS sequence"/>
</dbReference>
<protein>
    <submittedName>
        <fullName evidence="2">Uncharacterized protein</fullName>
    </submittedName>
</protein>
<proteinExistence type="predicted"/>
<dbReference type="GeneID" id="91552519"/>
<evidence type="ECO:0000313" key="2">
    <source>
        <dbReference type="EMBL" id="MDP9683057.1"/>
    </source>
</evidence>
<dbReference type="EMBL" id="JAURUD010000001">
    <property type="protein sequence ID" value="MDP9683057.1"/>
    <property type="molecule type" value="Genomic_DNA"/>
</dbReference>
<gene>
    <name evidence="2" type="ORF">J2S47_003559</name>
</gene>
<feature type="region of interest" description="Disordered" evidence="1">
    <location>
        <begin position="553"/>
        <end position="619"/>
    </location>
</feature>
<comment type="caution">
    <text evidence="2">The sequence shown here is derived from an EMBL/GenBank/DDBJ whole genome shotgun (WGS) entry which is preliminary data.</text>
</comment>
<accession>A0ABT9LH60</accession>
<sequence>MQDPADPAGTAAPEAGGRDGGAAPPGTDGPEEAADSGAPAASTVLAEVLPGIAVVLGEVPPELAPELVDFGLVPAVDRARLAAVLASVGGAATAAGALGDAVAGMQGLYRLSDATRALLKAGATLAAKDGANLGTVMVPGRILAQARFLPVTSVSMAQNAASLGPALAMVGLQMQLSEVTGLVRTNIALTGQVLAALRKEQWSELAGLVTTVDRAVDQARKAETVPTSLWESVAGSQTLLDKQLDLYRRNVRDHVRQIDGAGPRHRREYLQANAEAIVFDAYALLSSLKAWTGYQALRAARARATGRDDADEARFVGIVARDTRAELDSALAATTSLVGSLTRELRVIAELPGRDTLSQSLPGRRKDAKAARQTSARLLEAIQPLSDVLRPPAPALTAPDVVCAPEALDPAPYLRVLRWFLEGGESLRVLGFPDQVDALGPISAFLGGAMEKLAAARDKAPARTLVAVTDRRVLTARANAFLEQGEIRQEIPVGQVRYVRAASAQDRSGRRAVDLITRDESIRWLFRAGIDSAAVDALAAVLAESMTIPDAERDELLGRRRPAAEADERSGDAAVGAGTRSGDAAVEAGTRSGDAAVGAGTRSGDAAPGSAGPAAGGPG</sequence>
<evidence type="ECO:0000313" key="3">
    <source>
        <dbReference type="Proteomes" id="UP001231675"/>
    </source>
</evidence>
<feature type="compositionally biased region" description="Low complexity" evidence="1">
    <location>
        <begin position="11"/>
        <end position="28"/>
    </location>
</feature>
<keyword evidence="3" id="KW-1185">Reference proteome</keyword>
<organism evidence="2 3">
    <name type="scientific">Streptomyces griseoviridis</name>
    <dbReference type="NCBI Taxonomy" id="45398"/>
    <lineage>
        <taxon>Bacteria</taxon>
        <taxon>Bacillati</taxon>
        <taxon>Actinomycetota</taxon>
        <taxon>Actinomycetes</taxon>
        <taxon>Kitasatosporales</taxon>
        <taxon>Streptomycetaceae</taxon>
        <taxon>Streptomyces</taxon>
    </lineage>
</organism>
<dbReference type="RefSeq" id="WP_306886836.1">
    <property type="nucleotide sequence ID" value="NZ_BMSM01000006.1"/>
</dbReference>